<keyword evidence="3" id="KW-0678">Repressor</keyword>
<keyword evidence="5" id="KW-0805">Transcription regulation</keyword>
<evidence type="ECO:0000256" key="2">
    <source>
        <dbReference type="ARBA" id="ARBA00017823"/>
    </source>
</evidence>
<evidence type="ECO:0000313" key="11">
    <source>
        <dbReference type="EMBL" id="SEQ19279.1"/>
    </source>
</evidence>
<protein>
    <recommendedName>
        <fullName evidence="2">Negative regulator of flagellin synthesis</fullName>
    </recommendedName>
    <alternativeName>
        <fullName evidence="8">Anti-sigma-28 factor</fullName>
    </alternativeName>
</protein>
<evidence type="ECO:0000256" key="5">
    <source>
        <dbReference type="ARBA" id="ARBA00023015"/>
    </source>
</evidence>
<keyword evidence="12" id="KW-1185">Reference proteome</keyword>
<gene>
    <name evidence="11" type="ORF">SAMN04488038_104237</name>
</gene>
<dbReference type="RefSeq" id="WP_093283738.1">
    <property type="nucleotide sequence ID" value="NZ_FOFS01000004.1"/>
</dbReference>
<dbReference type="STRING" id="489703.SAMN04488038_104237"/>
<dbReference type="InterPro" id="IPR031316">
    <property type="entry name" value="FlgM_C"/>
</dbReference>
<reference evidence="11 12" key="1">
    <citation type="submission" date="2016-10" db="EMBL/GenBank/DDBJ databases">
        <authorList>
            <person name="de Groot N.N."/>
        </authorList>
    </citation>
    <scope>NUCLEOTIDE SEQUENCE [LARGE SCALE GENOMIC DNA]</scope>
    <source>
        <strain evidence="11 12">DSM 25927</strain>
    </source>
</reference>
<evidence type="ECO:0000256" key="9">
    <source>
        <dbReference type="SAM" id="MobiDB-lite"/>
    </source>
</evidence>
<proteinExistence type="inferred from homology"/>
<organism evidence="11 12">
    <name type="scientific">Solimonas aquatica</name>
    <dbReference type="NCBI Taxonomy" id="489703"/>
    <lineage>
        <taxon>Bacteria</taxon>
        <taxon>Pseudomonadati</taxon>
        <taxon>Pseudomonadota</taxon>
        <taxon>Gammaproteobacteria</taxon>
        <taxon>Nevskiales</taxon>
        <taxon>Nevskiaceae</taxon>
        <taxon>Solimonas</taxon>
    </lineage>
</organism>
<dbReference type="Proteomes" id="UP000199233">
    <property type="component" value="Unassembled WGS sequence"/>
</dbReference>
<keyword evidence="4" id="KW-1005">Bacterial flagellum biogenesis</keyword>
<comment type="similarity">
    <text evidence="1">Belongs to the FlgM family.</text>
</comment>
<name>A0A1H9E0H0_9GAMM</name>
<accession>A0A1H9E0H0</accession>
<dbReference type="EMBL" id="FOFS01000004">
    <property type="protein sequence ID" value="SEQ19279.1"/>
    <property type="molecule type" value="Genomic_DNA"/>
</dbReference>
<dbReference type="InterPro" id="IPR007412">
    <property type="entry name" value="FlgM"/>
</dbReference>
<evidence type="ECO:0000313" key="12">
    <source>
        <dbReference type="Proteomes" id="UP000199233"/>
    </source>
</evidence>
<feature type="region of interest" description="Disordered" evidence="9">
    <location>
        <begin position="1"/>
        <end position="45"/>
    </location>
</feature>
<feature type="domain" description="Anti-sigma-28 factor FlgM C-terminal" evidence="10">
    <location>
        <begin position="44"/>
        <end position="98"/>
    </location>
</feature>
<dbReference type="InterPro" id="IPR035890">
    <property type="entry name" value="Anti-sigma-28_factor_FlgM_sf"/>
</dbReference>
<evidence type="ECO:0000256" key="6">
    <source>
        <dbReference type="ARBA" id="ARBA00023163"/>
    </source>
</evidence>
<evidence type="ECO:0000256" key="4">
    <source>
        <dbReference type="ARBA" id="ARBA00022795"/>
    </source>
</evidence>
<dbReference type="GO" id="GO:0044781">
    <property type="term" value="P:bacterial-type flagellum organization"/>
    <property type="evidence" value="ECO:0007669"/>
    <property type="project" value="UniProtKB-KW"/>
</dbReference>
<sequence>MSDKIQPGGVNRYGPVAGSSRSSSVSADKTGSASSSGAAGKRGDSVSLTGEASLLQEAHAAASGASGVNSALVSEVKQQLRDGTYKSDPQMIASKMLKTEWELAST</sequence>
<evidence type="ECO:0000256" key="3">
    <source>
        <dbReference type="ARBA" id="ARBA00022491"/>
    </source>
</evidence>
<dbReference type="Pfam" id="PF04316">
    <property type="entry name" value="FlgM"/>
    <property type="match status" value="1"/>
</dbReference>
<dbReference type="GO" id="GO:0045892">
    <property type="term" value="P:negative regulation of DNA-templated transcription"/>
    <property type="evidence" value="ECO:0007669"/>
    <property type="project" value="InterPro"/>
</dbReference>
<evidence type="ECO:0000256" key="7">
    <source>
        <dbReference type="ARBA" id="ARBA00024739"/>
    </source>
</evidence>
<dbReference type="NCBIfam" id="TIGR03824">
    <property type="entry name" value="FlgM_jcvi"/>
    <property type="match status" value="1"/>
</dbReference>
<evidence type="ECO:0000256" key="1">
    <source>
        <dbReference type="ARBA" id="ARBA00005322"/>
    </source>
</evidence>
<comment type="function">
    <text evidence="7">Responsible for the coupling of flagellin expression to flagellar assembly by preventing expression of the flagellin genes when a component of the middle class of proteins is defective. It negatively regulates flagellar genes by inhibiting the activity of FliA by directly binding to FliA.</text>
</comment>
<keyword evidence="6" id="KW-0804">Transcription</keyword>
<feature type="compositionally biased region" description="Low complexity" evidence="9">
    <location>
        <begin position="19"/>
        <end position="39"/>
    </location>
</feature>
<dbReference type="AlphaFoldDB" id="A0A1H9E0H0"/>
<dbReference type="SUPFAM" id="SSF101498">
    <property type="entry name" value="Anti-sigma factor FlgM"/>
    <property type="match status" value="1"/>
</dbReference>
<evidence type="ECO:0000259" key="10">
    <source>
        <dbReference type="Pfam" id="PF04316"/>
    </source>
</evidence>
<dbReference type="OrthoDB" id="7063735at2"/>
<evidence type="ECO:0000256" key="8">
    <source>
        <dbReference type="ARBA" id="ARBA00030117"/>
    </source>
</evidence>